<reference evidence="1 2" key="1">
    <citation type="submission" date="2017-11" db="EMBL/GenBank/DDBJ databases">
        <title>Whole genome sequencing of cultured pathogen.</title>
        <authorList>
            <person name="Hoffmann M."/>
            <person name="Sanchez M."/>
            <person name="Timme R."/>
            <person name="Nudel K."/>
            <person name="Bry L."/>
        </authorList>
    </citation>
    <scope>NUCLEOTIDE SEQUENCE [LARGE SCALE GENOMIC DNA]</scope>
    <source>
        <strain evidence="1 2">216</strain>
    </source>
</reference>
<sequence>MLGVVGGMAARVPIKTGIRYRGESAATGQYPIAAKYTGSAASQAFALSAMPISNPQGIWCCINKILPLG</sequence>
<protein>
    <submittedName>
        <fullName evidence="1">Uncharacterized protein</fullName>
    </submittedName>
</protein>
<evidence type="ECO:0000313" key="2">
    <source>
        <dbReference type="Proteomes" id="UP000231994"/>
    </source>
</evidence>
<dbReference type="Proteomes" id="UP000231994">
    <property type="component" value="Chromosome"/>
</dbReference>
<name>A0ABC8CND7_CORST</name>
<gene>
    <name evidence="1" type="ORF">A9D01_12195</name>
</gene>
<dbReference type="EMBL" id="CP024932">
    <property type="protein sequence ID" value="ATZ09389.1"/>
    <property type="molecule type" value="Genomic_DNA"/>
</dbReference>
<proteinExistence type="predicted"/>
<dbReference type="AlphaFoldDB" id="A0ABC8CND7"/>
<evidence type="ECO:0000313" key="1">
    <source>
        <dbReference type="EMBL" id="ATZ09389.1"/>
    </source>
</evidence>
<organism evidence="1 2">
    <name type="scientific">Corynebacterium striatum</name>
    <dbReference type="NCBI Taxonomy" id="43770"/>
    <lineage>
        <taxon>Bacteria</taxon>
        <taxon>Bacillati</taxon>
        <taxon>Actinomycetota</taxon>
        <taxon>Actinomycetes</taxon>
        <taxon>Mycobacteriales</taxon>
        <taxon>Corynebacteriaceae</taxon>
        <taxon>Corynebacterium</taxon>
    </lineage>
</organism>
<accession>A0ABC8CND7</accession>